<feature type="non-terminal residue" evidence="9">
    <location>
        <position position="336"/>
    </location>
</feature>
<keyword evidence="5 7" id="KW-0408">Iron</keyword>
<dbReference type="AlphaFoldDB" id="A0AA36CQ27"/>
<evidence type="ECO:0000256" key="8">
    <source>
        <dbReference type="RuleBase" id="RU000461"/>
    </source>
</evidence>
<reference evidence="9" key="1">
    <citation type="submission" date="2023-06" db="EMBL/GenBank/DDBJ databases">
        <authorList>
            <person name="Delattre M."/>
        </authorList>
    </citation>
    <scope>NUCLEOTIDE SEQUENCE</scope>
    <source>
        <strain evidence="9">AF72</strain>
    </source>
</reference>
<dbReference type="GO" id="GO:0006805">
    <property type="term" value="P:xenobiotic metabolic process"/>
    <property type="evidence" value="ECO:0007669"/>
    <property type="project" value="TreeGrafter"/>
</dbReference>
<name>A0AA36CQ27_9BILA</name>
<accession>A0AA36CQ27</accession>
<dbReference type="Pfam" id="PF00067">
    <property type="entry name" value="p450"/>
    <property type="match status" value="1"/>
</dbReference>
<dbReference type="PANTHER" id="PTHR24300:SF369">
    <property type="entry name" value="CYTOCHROME P450 FAMILY"/>
    <property type="match status" value="1"/>
</dbReference>
<dbReference type="PRINTS" id="PR00385">
    <property type="entry name" value="P450"/>
</dbReference>
<keyword evidence="4 8" id="KW-0560">Oxidoreductase</keyword>
<organism evidence="9 10">
    <name type="scientific">Mesorhabditis spiculigera</name>
    <dbReference type="NCBI Taxonomy" id="96644"/>
    <lineage>
        <taxon>Eukaryota</taxon>
        <taxon>Metazoa</taxon>
        <taxon>Ecdysozoa</taxon>
        <taxon>Nematoda</taxon>
        <taxon>Chromadorea</taxon>
        <taxon>Rhabditida</taxon>
        <taxon>Rhabditina</taxon>
        <taxon>Rhabditomorpha</taxon>
        <taxon>Rhabditoidea</taxon>
        <taxon>Rhabditidae</taxon>
        <taxon>Mesorhabditinae</taxon>
        <taxon>Mesorhabditis</taxon>
    </lineage>
</organism>
<keyword evidence="10" id="KW-1185">Reference proteome</keyword>
<dbReference type="GO" id="GO:0005506">
    <property type="term" value="F:iron ion binding"/>
    <property type="evidence" value="ECO:0007669"/>
    <property type="project" value="InterPro"/>
</dbReference>
<dbReference type="GO" id="GO:0016712">
    <property type="term" value="F:oxidoreductase activity, acting on paired donors, with incorporation or reduction of molecular oxygen, reduced flavin or flavoprotein as one donor, and incorporation of one atom of oxygen"/>
    <property type="evidence" value="ECO:0007669"/>
    <property type="project" value="TreeGrafter"/>
</dbReference>
<comment type="similarity">
    <text evidence="2 8">Belongs to the cytochrome P450 family.</text>
</comment>
<dbReference type="GO" id="GO:0020037">
    <property type="term" value="F:heme binding"/>
    <property type="evidence" value="ECO:0007669"/>
    <property type="project" value="InterPro"/>
</dbReference>
<keyword evidence="7 8" id="KW-0349">Heme</keyword>
<protein>
    <recommendedName>
        <fullName evidence="11">Cytochrome P450</fullName>
    </recommendedName>
</protein>
<evidence type="ECO:0000256" key="5">
    <source>
        <dbReference type="ARBA" id="ARBA00023004"/>
    </source>
</evidence>
<gene>
    <name evidence="9" type="ORF">MSPICULIGERA_LOCUS10657</name>
</gene>
<evidence type="ECO:0000313" key="9">
    <source>
        <dbReference type="EMBL" id="CAJ0572268.1"/>
    </source>
</evidence>
<comment type="cofactor">
    <cofactor evidence="1 7">
        <name>heme</name>
        <dbReference type="ChEBI" id="CHEBI:30413"/>
    </cofactor>
</comment>
<evidence type="ECO:0000256" key="1">
    <source>
        <dbReference type="ARBA" id="ARBA00001971"/>
    </source>
</evidence>
<dbReference type="Proteomes" id="UP001177023">
    <property type="component" value="Unassembled WGS sequence"/>
</dbReference>
<dbReference type="GO" id="GO:0006082">
    <property type="term" value="P:organic acid metabolic process"/>
    <property type="evidence" value="ECO:0007669"/>
    <property type="project" value="TreeGrafter"/>
</dbReference>
<keyword evidence="6 8" id="KW-0503">Monooxygenase</keyword>
<dbReference type="CDD" id="cd20617">
    <property type="entry name" value="CYP1_2-like"/>
    <property type="match status" value="1"/>
</dbReference>
<proteinExistence type="inferred from homology"/>
<evidence type="ECO:0000256" key="3">
    <source>
        <dbReference type="ARBA" id="ARBA00022723"/>
    </source>
</evidence>
<dbReference type="PANTHER" id="PTHR24300">
    <property type="entry name" value="CYTOCHROME P450 508A4-RELATED"/>
    <property type="match status" value="1"/>
</dbReference>
<dbReference type="PRINTS" id="PR00463">
    <property type="entry name" value="EP450I"/>
</dbReference>
<sequence length="336" mass="39093">NQGGKPVAPQWEFDLAVGSIINNVLFGYRFEEDKQLEFAELRRLLSEQMKLLAHGVWRFGHHQILVALYPGIRDVYKRIMNNRDQLFAFFNQQVQARKKTMDYDSDISNDLVECYLKEQHKHQDEPEFGYYSEAQLENVLMDLWVAGMETTSNTLNWGIAYLLNEPEVQKKIHAELDRVIKSDRTITLADKPNLNYINATLNEIQRVANLLPLNLFRKTTEDVVIAGHPVPKDTMVIPQISVVLLDEKIFPEPYAFKPERFLNADGSLKKVEELIPFSIGKRQCPGEGLARMELFMFFANLLQRFEVHSDEKPCLEKEMGITTSSRPYKCYFRERK</sequence>
<feature type="non-terminal residue" evidence="9">
    <location>
        <position position="1"/>
    </location>
</feature>
<dbReference type="PROSITE" id="PS00086">
    <property type="entry name" value="CYTOCHROME_P450"/>
    <property type="match status" value="1"/>
</dbReference>
<dbReference type="SUPFAM" id="SSF48264">
    <property type="entry name" value="Cytochrome P450"/>
    <property type="match status" value="1"/>
</dbReference>
<evidence type="ECO:0000256" key="2">
    <source>
        <dbReference type="ARBA" id="ARBA00010617"/>
    </source>
</evidence>
<dbReference type="InterPro" id="IPR002401">
    <property type="entry name" value="Cyt_P450_E_grp-I"/>
</dbReference>
<dbReference type="GO" id="GO:0005737">
    <property type="term" value="C:cytoplasm"/>
    <property type="evidence" value="ECO:0007669"/>
    <property type="project" value="TreeGrafter"/>
</dbReference>
<dbReference type="FunFam" id="1.10.630.10:FF:000036">
    <property type="entry name" value="CYtochrome P450 family"/>
    <property type="match status" value="1"/>
</dbReference>
<dbReference type="InterPro" id="IPR050182">
    <property type="entry name" value="Cytochrome_P450_fam2"/>
</dbReference>
<dbReference type="Gene3D" id="1.10.630.10">
    <property type="entry name" value="Cytochrome P450"/>
    <property type="match status" value="1"/>
</dbReference>
<dbReference type="EMBL" id="CATQJA010002595">
    <property type="protein sequence ID" value="CAJ0572268.1"/>
    <property type="molecule type" value="Genomic_DNA"/>
</dbReference>
<evidence type="ECO:0000256" key="7">
    <source>
        <dbReference type="PIRSR" id="PIRSR602401-1"/>
    </source>
</evidence>
<dbReference type="InterPro" id="IPR001128">
    <property type="entry name" value="Cyt_P450"/>
</dbReference>
<evidence type="ECO:0000256" key="4">
    <source>
        <dbReference type="ARBA" id="ARBA00023002"/>
    </source>
</evidence>
<evidence type="ECO:0008006" key="11">
    <source>
        <dbReference type="Google" id="ProtNLM"/>
    </source>
</evidence>
<feature type="binding site" description="axial binding residue" evidence="7">
    <location>
        <position position="284"/>
    </location>
    <ligand>
        <name>heme</name>
        <dbReference type="ChEBI" id="CHEBI:30413"/>
    </ligand>
    <ligandPart>
        <name>Fe</name>
        <dbReference type="ChEBI" id="CHEBI:18248"/>
    </ligandPart>
</feature>
<dbReference type="InterPro" id="IPR036396">
    <property type="entry name" value="Cyt_P450_sf"/>
</dbReference>
<evidence type="ECO:0000313" key="10">
    <source>
        <dbReference type="Proteomes" id="UP001177023"/>
    </source>
</evidence>
<keyword evidence="3 7" id="KW-0479">Metal-binding</keyword>
<evidence type="ECO:0000256" key="6">
    <source>
        <dbReference type="ARBA" id="ARBA00023033"/>
    </source>
</evidence>
<dbReference type="InterPro" id="IPR017972">
    <property type="entry name" value="Cyt_P450_CS"/>
</dbReference>
<comment type="caution">
    <text evidence="9">The sequence shown here is derived from an EMBL/GenBank/DDBJ whole genome shotgun (WGS) entry which is preliminary data.</text>
</comment>